<dbReference type="EMBL" id="WUWG01000003">
    <property type="protein sequence ID" value="MXU65914.1"/>
    <property type="molecule type" value="Genomic_DNA"/>
</dbReference>
<keyword evidence="1 3" id="KW-0472">Membrane</keyword>
<dbReference type="Gene3D" id="1.10.287.1490">
    <property type="match status" value="1"/>
</dbReference>
<feature type="domain" description="OmpA-like" evidence="4">
    <location>
        <begin position="259"/>
        <end position="406"/>
    </location>
</feature>
<dbReference type="PANTHER" id="PTHR30329:SF21">
    <property type="entry name" value="LIPOPROTEIN YIAD-RELATED"/>
    <property type="match status" value="1"/>
</dbReference>
<keyword evidence="3" id="KW-1133">Transmembrane helix</keyword>
<keyword evidence="6" id="KW-1185">Reference proteome</keyword>
<evidence type="ECO:0000256" key="3">
    <source>
        <dbReference type="SAM" id="Phobius"/>
    </source>
</evidence>
<gene>
    <name evidence="5" type="ORF">GSH16_10665</name>
</gene>
<organism evidence="5 6">
    <name type="scientific">Oceanomicrobium pacificus</name>
    <dbReference type="NCBI Taxonomy" id="2692916"/>
    <lineage>
        <taxon>Bacteria</taxon>
        <taxon>Pseudomonadati</taxon>
        <taxon>Pseudomonadota</taxon>
        <taxon>Alphaproteobacteria</taxon>
        <taxon>Rhodobacterales</taxon>
        <taxon>Paracoccaceae</taxon>
        <taxon>Oceanomicrobium</taxon>
    </lineage>
</organism>
<keyword evidence="3" id="KW-0812">Transmembrane</keyword>
<comment type="caution">
    <text evidence="5">The sequence shown here is derived from an EMBL/GenBank/DDBJ whole genome shotgun (WGS) entry which is preliminary data.</text>
</comment>
<dbReference type="AlphaFoldDB" id="A0A6B0TXX4"/>
<dbReference type="RefSeq" id="WP_160854819.1">
    <property type="nucleotide sequence ID" value="NZ_WUWG01000003.1"/>
</dbReference>
<dbReference type="Proteomes" id="UP000436016">
    <property type="component" value="Unassembled WGS sequence"/>
</dbReference>
<evidence type="ECO:0000256" key="1">
    <source>
        <dbReference type="PROSITE-ProRule" id="PRU00473"/>
    </source>
</evidence>
<protein>
    <submittedName>
        <fullName evidence="5">OmpA family protein</fullName>
    </submittedName>
</protein>
<dbReference type="InterPro" id="IPR050330">
    <property type="entry name" value="Bact_OuterMem_StrucFunc"/>
</dbReference>
<dbReference type="InterPro" id="IPR036737">
    <property type="entry name" value="OmpA-like_sf"/>
</dbReference>
<sequence>MRAQARRLRQEEEEESAFISMTDMTVGFLFIMMILLAFFASQMQDSDVVPRSELDRIIQDRDAWQQKAELRAELILRLEAQIEALKQQRNQLQLQVTNLNAALDIERVRVAELVSEIDLARTQIAELEERILALLQQISALDDWLEELARQRDQLLDQVKNLKVALDVERARVTELVSELDLARSRIVELEERILALLQQISEREKEIEDLRRQLAELQQIDPLEAYLAQVAQARREVLQRLRDAIKVDFPDLQVELSEESDALRFQGEGLFASGRSDLARDRRGIVARLAERLDEVLPCFTLGEASRFENDCNPGFVMIEAVQIEGHTDDVGTDRINRNLSAARANSTFFAMTQAASGIMQHQNLKRQPVLSVAAYGPDRPVASNETPTGRATNRRIDLRFIMVTPQDTDGIDIIREALKSVGDPQ</sequence>
<dbReference type="PROSITE" id="PS51123">
    <property type="entry name" value="OMPA_2"/>
    <property type="match status" value="1"/>
</dbReference>
<name>A0A6B0TXX4_9RHOB</name>
<dbReference type="Pfam" id="PF00691">
    <property type="entry name" value="OmpA"/>
    <property type="match status" value="1"/>
</dbReference>
<dbReference type="InterPro" id="IPR006665">
    <property type="entry name" value="OmpA-like"/>
</dbReference>
<keyword evidence="2" id="KW-0175">Coiled coil</keyword>
<evidence type="ECO:0000313" key="6">
    <source>
        <dbReference type="Proteomes" id="UP000436016"/>
    </source>
</evidence>
<dbReference type="SUPFAM" id="SSF103088">
    <property type="entry name" value="OmpA-like"/>
    <property type="match status" value="1"/>
</dbReference>
<dbReference type="GO" id="GO:0016020">
    <property type="term" value="C:membrane"/>
    <property type="evidence" value="ECO:0007669"/>
    <property type="project" value="UniProtKB-UniRule"/>
</dbReference>
<feature type="transmembrane region" description="Helical" evidence="3">
    <location>
        <begin position="21"/>
        <end position="40"/>
    </location>
</feature>
<proteinExistence type="predicted"/>
<dbReference type="PANTHER" id="PTHR30329">
    <property type="entry name" value="STATOR ELEMENT OF FLAGELLAR MOTOR COMPLEX"/>
    <property type="match status" value="1"/>
</dbReference>
<feature type="coiled-coil region" evidence="2">
    <location>
        <begin position="68"/>
        <end position="221"/>
    </location>
</feature>
<dbReference type="CDD" id="cd07185">
    <property type="entry name" value="OmpA_C-like"/>
    <property type="match status" value="1"/>
</dbReference>
<evidence type="ECO:0000259" key="4">
    <source>
        <dbReference type="PROSITE" id="PS51123"/>
    </source>
</evidence>
<evidence type="ECO:0000313" key="5">
    <source>
        <dbReference type="EMBL" id="MXU65914.1"/>
    </source>
</evidence>
<dbReference type="Gene3D" id="3.30.1330.60">
    <property type="entry name" value="OmpA-like domain"/>
    <property type="match status" value="1"/>
</dbReference>
<reference evidence="5 6" key="1">
    <citation type="submission" date="2019-12" db="EMBL/GenBank/DDBJ databases">
        <title>Strain KN286 was isolated from seawater, which was collected from Caroline Seamount in the tropical western Pacific.</title>
        <authorList>
            <person name="Wang Q."/>
        </authorList>
    </citation>
    <scope>NUCLEOTIDE SEQUENCE [LARGE SCALE GENOMIC DNA]</scope>
    <source>
        <strain evidence="5 6">KN286</strain>
    </source>
</reference>
<evidence type="ECO:0000256" key="2">
    <source>
        <dbReference type="SAM" id="Coils"/>
    </source>
</evidence>
<accession>A0A6B0TXX4</accession>